<dbReference type="EC" id="2.3.1.39" evidence="1"/>
<dbReference type="InterPro" id="IPR050858">
    <property type="entry name" value="Mal-CoA-ACP_Trans/PKS_FabD"/>
</dbReference>
<reference evidence="6 7" key="1">
    <citation type="submission" date="2015-02" db="EMBL/GenBank/DDBJ databases">
        <title>Draft genome sequences of ten Microbacterium spp. with emphasis on heavy metal contaminated environments.</title>
        <authorList>
            <person name="Corretto E."/>
        </authorList>
    </citation>
    <scope>NUCLEOTIDE SEQUENCE [LARGE SCALE GENOMIC DNA]</scope>
    <source>
        <strain evidence="6 7">DSM 12966</strain>
    </source>
</reference>
<comment type="catalytic activity">
    <reaction evidence="4">
        <text>holo-[ACP] + malonyl-CoA = malonyl-[ACP] + CoA</text>
        <dbReference type="Rhea" id="RHEA:41792"/>
        <dbReference type="Rhea" id="RHEA-COMP:9623"/>
        <dbReference type="Rhea" id="RHEA-COMP:9685"/>
        <dbReference type="ChEBI" id="CHEBI:57287"/>
        <dbReference type="ChEBI" id="CHEBI:57384"/>
        <dbReference type="ChEBI" id="CHEBI:64479"/>
        <dbReference type="ChEBI" id="CHEBI:78449"/>
        <dbReference type="EC" id="2.3.1.39"/>
    </reaction>
</comment>
<evidence type="ECO:0000313" key="6">
    <source>
        <dbReference type="EMBL" id="KJL20002.1"/>
    </source>
</evidence>
<sequence>MDHPPLRADRWQTGDVIVVVCPGQGSQTPGFLSPWLELDGVAEKLATYSAAAEVDLQQHGTVSDADTIRDTRIAQPLIVAASLIAADALAARAGRRADGIAGHSVGEIAALVGSGVIDAETGMRLVGIRGRAMAEAAAQTPTGMSAVLGGDEETILTRLSELGLSPANYNGGGQLVVAGELAGLDALSTEPVKGTRVIPLQVAGAFHTSYMAAAVAALRDAVSTVTPSDPDLTLWTNRDGSIVTDGAQALDYLVDQVSSPVRWDLCMASFADQGITGLIELAPAGALTGLAKRGLRGIPAVAVKTPDDLDAAVALLNGDAA</sequence>
<dbReference type="InterPro" id="IPR016036">
    <property type="entry name" value="Malonyl_transacylase_ACP-bd"/>
</dbReference>
<feature type="domain" description="Malonyl-CoA:ACP transacylase (MAT)" evidence="5">
    <location>
        <begin position="20"/>
        <end position="320"/>
    </location>
</feature>
<accession>A0A0F0KGH8</accession>
<dbReference type="InterPro" id="IPR016035">
    <property type="entry name" value="Acyl_Trfase/lysoPLipase"/>
</dbReference>
<dbReference type="GO" id="GO:0004314">
    <property type="term" value="F:[acyl-carrier-protein] S-malonyltransferase activity"/>
    <property type="evidence" value="ECO:0007669"/>
    <property type="project" value="UniProtKB-EC"/>
</dbReference>
<dbReference type="SUPFAM" id="SSF52151">
    <property type="entry name" value="FabD/lysophospholipase-like"/>
    <property type="match status" value="1"/>
</dbReference>
<dbReference type="AlphaFoldDB" id="A0A0F0KGH8"/>
<proteinExistence type="predicted"/>
<dbReference type="Pfam" id="PF00698">
    <property type="entry name" value="Acyl_transf_1"/>
    <property type="match status" value="1"/>
</dbReference>
<dbReference type="PANTHER" id="PTHR42681">
    <property type="entry name" value="MALONYL-COA-ACYL CARRIER PROTEIN TRANSACYLASE, MITOCHONDRIAL"/>
    <property type="match status" value="1"/>
</dbReference>
<protein>
    <recommendedName>
        <fullName evidence="1">[acyl-carrier-protein] S-malonyltransferase</fullName>
        <ecNumber evidence="1">2.3.1.39</ecNumber>
    </recommendedName>
</protein>
<evidence type="ECO:0000256" key="3">
    <source>
        <dbReference type="ARBA" id="ARBA00023315"/>
    </source>
</evidence>
<dbReference type="PANTHER" id="PTHR42681:SF1">
    <property type="entry name" value="MALONYL-COA-ACYL CARRIER PROTEIN TRANSACYLASE, MITOCHONDRIAL"/>
    <property type="match status" value="1"/>
</dbReference>
<dbReference type="GO" id="GO:0005829">
    <property type="term" value="C:cytosol"/>
    <property type="evidence" value="ECO:0007669"/>
    <property type="project" value="TreeGrafter"/>
</dbReference>
<dbReference type="Proteomes" id="UP000033572">
    <property type="component" value="Unassembled WGS sequence"/>
</dbReference>
<dbReference type="SUPFAM" id="SSF55048">
    <property type="entry name" value="Probable ACP-binding domain of malonyl-CoA ACP transacylase"/>
    <property type="match status" value="1"/>
</dbReference>
<dbReference type="GO" id="GO:0006633">
    <property type="term" value="P:fatty acid biosynthetic process"/>
    <property type="evidence" value="ECO:0007669"/>
    <property type="project" value="TreeGrafter"/>
</dbReference>
<keyword evidence="2 6" id="KW-0808">Transferase</keyword>
<dbReference type="InterPro" id="IPR014043">
    <property type="entry name" value="Acyl_transferase_dom"/>
</dbReference>
<evidence type="ECO:0000256" key="1">
    <source>
        <dbReference type="ARBA" id="ARBA00013258"/>
    </source>
</evidence>
<dbReference type="SMART" id="SM00827">
    <property type="entry name" value="PKS_AT"/>
    <property type="match status" value="1"/>
</dbReference>
<comment type="caution">
    <text evidence="6">The sequence shown here is derived from an EMBL/GenBank/DDBJ whole genome shotgun (WGS) entry which is preliminary data.</text>
</comment>
<dbReference type="Gene3D" id="3.30.70.250">
    <property type="entry name" value="Malonyl-CoA ACP transacylase, ACP-binding"/>
    <property type="match status" value="1"/>
</dbReference>
<organism evidence="6 7">
    <name type="scientific">Microbacterium foliorum</name>
    <dbReference type="NCBI Taxonomy" id="104336"/>
    <lineage>
        <taxon>Bacteria</taxon>
        <taxon>Bacillati</taxon>
        <taxon>Actinomycetota</taxon>
        <taxon>Actinomycetes</taxon>
        <taxon>Micrococcales</taxon>
        <taxon>Microbacteriaceae</taxon>
        <taxon>Microbacterium</taxon>
    </lineage>
</organism>
<gene>
    <name evidence="6" type="primary">fabD</name>
    <name evidence="6" type="ORF">RN50_02179</name>
</gene>
<evidence type="ECO:0000259" key="5">
    <source>
        <dbReference type="SMART" id="SM00827"/>
    </source>
</evidence>
<dbReference type="InterPro" id="IPR001227">
    <property type="entry name" value="Ac_transferase_dom_sf"/>
</dbReference>
<dbReference type="Gene3D" id="3.40.366.10">
    <property type="entry name" value="Malonyl-Coenzyme A Acyl Carrier Protein, domain 2"/>
    <property type="match status" value="1"/>
</dbReference>
<evidence type="ECO:0000256" key="4">
    <source>
        <dbReference type="ARBA" id="ARBA00048462"/>
    </source>
</evidence>
<evidence type="ECO:0000313" key="7">
    <source>
        <dbReference type="Proteomes" id="UP000033572"/>
    </source>
</evidence>
<keyword evidence="7" id="KW-1185">Reference proteome</keyword>
<dbReference type="EMBL" id="JYIU01000044">
    <property type="protein sequence ID" value="KJL20002.1"/>
    <property type="molecule type" value="Genomic_DNA"/>
</dbReference>
<evidence type="ECO:0000256" key="2">
    <source>
        <dbReference type="ARBA" id="ARBA00022679"/>
    </source>
</evidence>
<name>A0A0F0KGH8_9MICO</name>
<dbReference type="PATRIC" id="fig|104336.4.peg.2224"/>
<keyword evidence="3 6" id="KW-0012">Acyltransferase</keyword>